<dbReference type="PANTHER" id="PTHR39084">
    <property type="entry name" value="MEMBRANE PROTEIN-RELATED"/>
    <property type="match status" value="1"/>
</dbReference>
<feature type="transmembrane region" description="Helical" evidence="1">
    <location>
        <begin position="364"/>
        <end position="387"/>
    </location>
</feature>
<reference evidence="4 5" key="1">
    <citation type="journal article" date="2014" name="Proc. Natl. Acad. Sci. U.S.A.">
        <title>Functional characterization of flavobacteria rhodopsins reveals a unique class of light-driven chloride pump in bacteria.</title>
        <authorList>
            <person name="Yoshizawa S."/>
            <person name="Kumagai Y."/>
            <person name="Kim H."/>
            <person name="Ogura Y."/>
            <person name="Hayashi T."/>
            <person name="Iwasaki W."/>
            <person name="DeLong E.F."/>
            <person name="Kogure K."/>
        </authorList>
    </citation>
    <scope>NUCLEOTIDE SEQUENCE [LARGE SCALE GENOMIC DNA]</scope>
    <source>
        <strain evidence="4 5">S1-08</strain>
    </source>
</reference>
<dbReference type="EMBL" id="AP014548">
    <property type="protein sequence ID" value="BAO54511.1"/>
    <property type="molecule type" value="Genomic_DNA"/>
</dbReference>
<feature type="domain" description="MgtC/SapB/SrpB/YhiD N-terminal" evidence="2">
    <location>
        <begin position="9"/>
        <end position="130"/>
    </location>
</feature>
<feature type="transmembrane region" description="Helical" evidence="1">
    <location>
        <begin position="6"/>
        <end position="21"/>
    </location>
</feature>
<accession>W8VZG0</accession>
<evidence type="ECO:0000259" key="2">
    <source>
        <dbReference type="Pfam" id="PF02308"/>
    </source>
</evidence>
<feature type="transmembrane region" description="Helical" evidence="1">
    <location>
        <begin position="55"/>
        <end position="75"/>
    </location>
</feature>
<organism evidence="4 5">
    <name type="scientific">Nonlabens marinus S1-08</name>
    <dbReference type="NCBI Taxonomy" id="1454201"/>
    <lineage>
        <taxon>Bacteria</taxon>
        <taxon>Pseudomonadati</taxon>
        <taxon>Bacteroidota</taxon>
        <taxon>Flavobacteriia</taxon>
        <taxon>Flavobacteriales</taxon>
        <taxon>Flavobacteriaceae</taxon>
        <taxon>Nonlabens</taxon>
    </lineage>
</organism>
<feature type="transmembrane region" description="Helical" evidence="1">
    <location>
        <begin position="140"/>
        <end position="158"/>
    </location>
</feature>
<feature type="transmembrane region" description="Helical" evidence="1">
    <location>
        <begin position="306"/>
        <end position="325"/>
    </location>
</feature>
<keyword evidence="1" id="KW-0812">Transmembrane</keyword>
<feature type="transmembrane region" description="Helical" evidence="1">
    <location>
        <begin position="229"/>
        <end position="250"/>
    </location>
</feature>
<evidence type="ECO:0000313" key="4">
    <source>
        <dbReference type="EMBL" id="BAO54511.1"/>
    </source>
</evidence>
<dbReference type="PANTHER" id="PTHR39084:SF1">
    <property type="entry name" value="DUF4010 DOMAIN-CONTAINING PROTEIN"/>
    <property type="match status" value="1"/>
</dbReference>
<sequence>MEYSDLYTLGIALGLGFLVGFQRQRDEKKMAGVRTYSLITILGTVLALIERESGNVWVLPVVGIGLTALMVSSTFIKSKSGDRDPGLSTEVAALLMYAIGAYLVVGNQWIGVIVGGGVAFLLYLKSRLHSWIIDLEDKDVRAIMTFSAISLIILPVLPDQTYGPYDVLNPHDIWLIVVLIVGISVVGYFLYKVIGKNAGVISNGILGGLISSTATTVSYSRMAKQSNKVGSLAAFVILTASAVSFGRIIVEIGIVAPEQLGSIVLPIAVVAMVMVILSVVVFILIKRNKSDEEIPEPKNPAQFKSALTFGLLYGLILLAVAFAKTELGNDALYVVSVVSGLTDVDAITLSLSQLMKKGSLETSLGWQLIILAGLSNMLFKGIMAVTIGGKTLARWIVITFGITIVAGLLIIWLWPQSWQLSG</sequence>
<feature type="transmembrane region" description="Helical" evidence="1">
    <location>
        <begin position="262"/>
        <end position="285"/>
    </location>
</feature>
<protein>
    <submittedName>
        <fullName evidence="4">Uncharacterized protein</fullName>
    </submittedName>
</protein>
<dbReference type="RefSeq" id="WP_052476657.1">
    <property type="nucleotide sequence ID" value="NZ_AP014548.1"/>
</dbReference>
<dbReference type="HOGENOM" id="CLU_036781_1_1_10"/>
<evidence type="ECO:0000313" key="5">
    <source>
        <dbReference type="Proteomes" id="UP000031760"/>
    </source>
</evidence>
<dbReference type="Pfam" id="PF13194">
    <property type="entry name" value="DUF4010"/>
    <property type="match status" value="1"/>
</dbReference>
<dbReference type="KEGG" id="nmf:NMS_0502"/>
<feature type="transmembrane region" description="Helical" evidence="1">
    <location>
        <begin position="173"/>
        <end position="191"/>
    </location>
</feature>
<dbReference type="OrthoDB" id="9813718at2"/>
<dbReference type="InterPro" id="IPR049177">
    <property type="entry name" value="MgtC_SapB_SrpB_YhiD_N"/>
</dbReference>
<feature type="transmembrane region" description="Helical" evidence="1">
    <location>
        <begin position="87"/>
        <end position="104"/>
    </location>
</feature>
<evidence type="ECO:0000259" key="3">
    <source>
        <dbReference type="Pfam" id="PF13194"/>
    </source>
</evidence>
<dbReference type="AlphaFoldDB" id="W8VZG0"/>
<keyword evidence="1" id="KW-1133">Transmembrane helix</keyword>
<keyword evidence="1" id="KW-0472">Membrane</keyword>
<gene>
    <name evidence="4" type="ORF">NMS_0502</name>
</gene>
<dbReference type="Pfam" id="PF02308">
    <property type="entry name" value="MgtC"/>
    <property type="match status" value="1"/>
</dbReference>
<evidence type="ECO:0000256" key="1">
    <source>
        <dbReference type="SAM" id="Phobius"/>
    </source>
</evidence>
<dbReference type="Proteomes" id="UP000031760">
    <property type="component" value="Chromosome"/>
</dbReference>
<name>W8VZG0_9FLAO</name>
<keyword evidence="5" id="KW-1185">Reference proteome</keyword>
<dbReference type="InterPro" id="IPR025105">
    <property type="entry name" value="DUF4010"/>
</dbReference>
<feature type="transmembrane region" description="Helical" evidence="1">
    <location>
        <begin position="393"/>
        <end position="414"/>
    </location>
</feature>
<proteinExistence type="predicted"/>
<feature type="domain" description="DUF4010" evidence="3">
    <location>
        <begin position="178"/>
        <end position="388"/>
    </location>
</feature>
<dbReference type="STRING" id="1454201.NMS_0502"/>